<evidence type="ECO:0000313" key="2">
    <source>
        <dbReference type="EMBL" id="SDX02818.1"/>
    </source>
</evidence>
<dbReference type="Pfam" id="PF12728">
    <property type="entry name" value="HTH_17"/>
    <property type="match status" value="1"/>
</dbReference>
<dbReference type="RefSeq" id="WP_092723909.1">
    <property type="nucleotide sequence ID" value="NZ_FNNO01000008.1"/>
</dbReference>
<dbReference type="InterPro" id="IPR036388">
    <property type="entry name" value="WH-like_DNA-bd_sf"/>
</dbReference>
<proteinExistence type="predicted"/>
<organism evidence="2 3">
    <name type="scientific">Hydrobacter penzbergensis</name>
    <dbReference type="NCBI Taxonomy" id="1235997"/>
    <lineage>
        <taxon>Bacteria</taxon>
        <taxon>Pseudomonadati</taxon>
        <taxon>Bacteroidota</taxon>
        <taxon>Chitinophagia</taxon>
        <taxon>Chitinophagales</taxon>
        <taxon>Chitinophagaceae</taxon>
        <taxon>Hydrobacter</taxon>
    </lineage>
</organism>
<comment type="caution">
    <text evidence="2">The sequence shown here is derived from an EMBL/GenBank/DDBJ whole genome shotgun (WGS) entry which is preliminary data.</text>
</comment>
<keyword evidence="3" id="KW-1185">Reference proteome</keyword>
<name>A0A8X8IFW2_9BACT</name>
<dbReference type="InterPro" id="IPR041657">
    <property type="entry name" value="HTH_17"/>
</dbReference>
<evidence type="ECO:0000313" key="3">
    <source>
        <dbReference type="Proteomes" id="UP000198711"/>
    </source>
</evidence>
<reference evidence="2 3" key="1">
    <citation type="submission" date="2016-10" db="EMBL/GenBank/DDBJ databases">
        <authorList>
            <person name="Varghese N."/>
            <person name="Submissions S."/>
        </authorList>
    </citation>
    <scope>NUCLEOTIDE SEQUENCE [LARGE SCALE GENOMIC DNA]</scope>
    <source>
        <strain evidence="2 3">DSM 25353</strain>
    </source>
</reference>
<protein>
    <recommendedName>
        <fullName evidence="1">Helix-turn-helix domain-containing protein</fullName>
    </recommendedName>
</protein>
<dbReference type="Proteomes" id="UP000198711">
    <property type="component" value="Unassembled WGS sequence"/>
</dbReference>
<dbReference type="InterPro" id="IPR009061">
    <property type="entry name" value="DNA-bd_dom_put_sf"/>
</dbReference>
<dbReference type="AlphaFoldDB" id="A0A8X8IFW2"/>
<accession>A0A8X8IFW2</accession>
<dbReference type="EMBL" id="FNNO01000008">
    <property type="protein sequence ID" value="SDX02818.1"/>
    <property type="molecule type" value="Genomic_DNA"/>
</dbReference>
<dbReference type="Gene3D" id="1.10.10.10">
    <property type="entry name" value="Winged helix-like DNA-binding domain superfamily/Winged helix DNA-binding domain"/>
    <property type="match status" value="1"/>
</dbReference>
<feature type="domain" description="Helix-turn-helix" evidence="1">
    <location>
        <begin position="44"/>
        <end position="89"/>
    </location>
</feature>
<evidence type="ECO:0000259" key="1">
    <source>
        <dbReference type="Pfam" id="PF12728"/>
    </source>
</evidence>
<gene>
    <name evidence="2" type="ORF">SAMN05444410_10876</name>
</gene>
<dbReference type="SUPFAM" id="SSF46955">
    <property type="entry name" value="Putative DNA-binding domain"/>
    <property type="match status" value="1"/>
</dbReference>
<sequence>METFVIPSESDIRKWVKEAVKESLEMAKPKEVLVTNTQEALISRKEIATRLEISLVTLTGWVKQGLPSHKQQGRVYFLYSEVMEYIAKKKPKKRYDWI</sequence>